<feature type="chain" id="PRO_5001648783" description="Secreted protein" evidence="1">
    <location>
        <begin position="23"/>
        <end position="87"/>
    </location>
</feature>
<dbReference type="Proteomes" id="UP000027222">
    <property type="component" value="Unassembled WGS sequence"/>
</dbReference>
<feature type="signal peptide" evidence="1">
    <location>
        <begin position="1"/>
        <end position="22"/>
    </location>
</feature>
<evidence type="ECO:0000256" key="1">
    <source>
        <dbReference type="SAM" id="SignalP"/>
    </source>
</evidence>
<evidence type="ECO:0000313" key="3">
    <source>
        <dbReference type="Proteomes" id="UP000027222"/>
    </source>
</evidence>
<gene>
    <name evidence="2" type="ORF">GALMADRAFT_259284</name>
</gene>
<protein>
    <recommendedName>
        <fullName evidence="4">Secreted protein</fullName>
    </recommendedName>
</protein>
<name>A0A067S981_GALM3</name>
<sequence>MLHTRYLCLCILGSLSLYPSSIFNTSLSPLALLADTASIHVLFVVRSVPLPGSSMRQSSFGGFRDPLPAYILFEGRGARRLETFMVV</sequence>
<keyword evidence="1" id="KW-0732">Signal</keyword>
<dbReference type="AlphaFoldDB" id="A0A067S981"/>
<accession>A0A067S981</accession>
<evidence type="ECO:0000313" key="2">
    <source>
        <dbReference type="EMBL" id="KDR66482.1"/>
    </source>
</evidence>
<keyword evidence="3" id="KW-1185">Reference proteome</keyword>
<reference evidence="3" key="1">
    <citation type="journal article" date="2014" name="Proc. Natl. Acad. Sci. U.S.A.">
        <title>Extensive sampling of basidiomycete genomes demonstrates inadequacy of the white-rot/brown-rot paradigm for wood decay fungi.</title>
        <authorList>
            <person name="Riley R."/>
            <person name="Salamov A.A."/>
            <person name="Brown D.W."/>
            <person name="Nagy L.G."/>
            <person name="Floudas D."/>
            <person name="Held B.W."/>
            <person name="Levasseur A."/>
            <person name="Lombard V."/>
            <person name="Morin E."/>
            <person name="Otillar R."/>
            <person name="Lindquist E.A."/>
            <person name="Sun H."/>
            <person name="LaButti K.M."/>
            <person name="Schmutz J."/>
            <person name="Jabbour D."/>
            <person name="Luo H."/>
            <person name="Baker S.E."/>
            <person name="Pisabarro A.G."/>
            <person name="Walton J.D."/>
            <person name="Blanchette R.A."/>
            <person name="Henrissat B."/>
            <person name="Martin F."/>
            <person name="Cullen D."/>
            <person name="Hibbett D.S."/>
            <person name="Grigoriev I.V."/>
        </authorList>
    </citation>
    <scope>NUCLEOTIDE SEQUENCE [LARGE SCALE GENOMIC DNA]</scope>
    <source>
        <strain evidence="3">CBS 339.88</strain>
    </source>
</reference>
<evidence type="ECO:0008006" key="4">
    <source>
        <dbReference type="Google" id="ProtNLM"/>
    </source>
</evidence>
<dbReference type="HOGENOM" id="CLU_2483533_0_0_1"/>
<organism evidence="2 3">
    <name type="scientific">Galerina marginata (strain CBS 339.88)</name>
    <dbReference type="NCBI Taxonomy" id="685588"/>
    <lineage>
        <taxon>Eukaryota</taxon>
        <taxon>Fungi</taxon>
        <taxon>Dikarya</taxon>
        <taxon>Basidiomycota</taxon>
        <taxon>Agaricomycotina</taxon>
        <taxon>Agaricomycetes</taxon>
        <taxon>Agaricomycetidae</taxon>
        <taxon>Agaricales</taxon>
        <taxon>Agaricineae</taxon>
        <taxon>Strophariaceae</taxon>
        <taxon>Galerina</taxon>
    </lineage>
</organism>
<dbReference type="EMBL" id="KL142423">
    <property type="protein sequence ID" value="KDR66482.1"/>
    <property type="molecule type" value="Genomic_DNA"/>
</dbReference>
<proteinExistence type="predicted"/>